<dbReference type="Gramene" id="evm.model.01.451">
    <property type="protein sequence ID" value="cds.evm.model.01.451"/>
    <property type="gene ID" value="evm.TU.01.451"/>
</dbReference>
<dbReference type="Proteomes" id="UP000596661">
    <property type="component" value="Chromosome 1"/>
</dbReference>
<evidence type="ECO:0000313" key="3">
    <source>
        <dbReference type="Proteomes" id="UP000596661"/>
    </source>
</evidence>
<feature type="region of interest" description="Disordered" evidence="1">
    <location>
        <begin position="51"/>
        <end position="101"/>
    </location>
</feature>
<keyword evidence="3" id="KW-1185">Reference proteome</keyword>
<dbReference type="EnsemblPlants" id="evm.model.01.451">
    <property type="protein sequence ID" value="cds.evm.model.01.451"/>
    <property type="gene ID" value="evm.TU.01.451"/>
</dbReference>
<accession>A0A803NP79</accession>
<evidence type="ECO:0000313" key="2">
    <source>
        <dbReference type="EnsemblPlants" id="cds.evm.model.01.451"/>
    </source>
</evidence>
<reference evidence="2" key="1">
    <citation type="submission" date="2018-11" db="EMBL/GenBank/DDBJ databases">
        <authorList>
            <person name="Grassa J C."/>
        </authorList>
    </citation>
    <scope>NUCLEOTIDE SEQUENCE [LARGE SCALE GENOMIC DNA]</scope>
</reference>
<evidence type="ECO:0000256" key="1">
    <source>
        <dbReference type="SAM" id="MobiDB-lite"/>
    </source>
</evidence>
<proteinExistence type="predicted"/>
<sequence length="120" mass="13755">MAKLPITYQEVKTSIKYRRDVIVLEDDVATLNSKDFELQLEKESKKEEVYLERGRLPKKKVQQAFNKSHSGDRKDNRHHPYGKDSAVIAKDSDDCSTDGELVSFSESSMSREWILNSGCT</sequence>
<protein>
    <submittedName>
        <fullName evidence="2">Uncharacterized protein</fullName>
    </submittedName>
</protein>
<dbReference type="AlphaFoldDB" id="A0A803NP79"/>
<reference evidence="2" key="2">
    <citation type="submission" date="2021-03" db="UniProtKB">
        <authorList>
            <consortium name="EnsemblPlants"/>
        </authorList>
    </citation>
    <scope>IDENTIFICATION</scope>
</reference>
<organism evidence="2 3">
    <name type="scientific">Cannabis sativa</name>
    <name type="common">Hemp</name>
    <name type="synonym">Marijuana</name>
    <dbReference type="NCBI Taxonomy" id="3483"/>
    <lineage>
        <taxon>Eukaryota</taxon>
        <taxon>Viridiplantae</taxon>
        <taxon>Streptophyta</taxon>
        <taxon>Embryophyta</taxon>
        <taxon>Tracheophyta</taxon>
        <taxon>Spermatophyta</taxon>
        <taxon>Magnoliopsida</taxon>
        <taxon>eudicotyledons</taxon>
        <taxon>Gunneridae</taxon>
        <taxon>Pentapetalae</taxon>
        <taxon>rosids</taxon>
        <taxon>fabids</taxon>
        <taxon>Rosales</taxon>
        <taxon>Cannabaceae</taxon>
        <taxon>Cannabis</taxon>
    </lineage>
</organism>
<name>A0A803NP79_CANSA</name>
<dbReference type="EMBL" id="UZAU01000015">
    <property type="status" value="NOT_ANNOTATED_CDS"/>
    <property type="molecule type" value="Genomic_DNA"/>
</dbReference>